<feature type="domain" description="DUF1935" evidence="1">
    <location>
        <begin position="248"/>
        <end position="359"/>
    </location>
</feature>
<dbReference type="VEuPathDB" id="TriTrypDB:TEOVI_000414000"/>
<proteinExistence type="predicted"/>
<dbReference type="PANTHER" id="PTHR47047:SF9">
    <property type="entry name" value="DUF1935 DOMAIN-CONTAINING PROTEIN"/>
    <property type="match status" value="1"/>
</dbReference>
<sequence>MTELVPEAEVTFNCGSPSFPYVRVYRCFKTTNSGMLYRLEDDKGRWAFYNDTPLTVFNVYVKFNADSVVTSDTDVALEMTQGEWDYWATTVVLPGHTQRFVEGTISSFLLNFASEGELAKDVTFVNGTPTVGYDRVYRCFKQNANGMLFRLVKVERPGNECVWNFYNDSRELSVEVELTLIEKDSAKPLGDTQVIPPPDGVGVALYKIVVPPLKTVPFLRGHPRFSKQSYVAKSMYDENMLDASEITFENGQPDRAVIDYPRTKVFRGFNNNGNGLAFLLVDPEEKKWAFYNDTTNYNVTATVRFAAGSVYKAAANTRVEVDPAVEGGTVCTITVMPLATELFITEGNPEQYQISLSAECSTGPKPEENPDYQNGQPDTKVMLRWEKVYRCFKNRGNGLLFRLVGDNDRRWGFYNDTTDFIFTVTVSFENGETVKTLGNTSVSEDPELGKVFTLEVAPLSTEVFVFGDLSGYKTRFAARSVRCA</sequence>
<evidence type="ECO:0000313" key="3">
    <source>
        <dbReference type="Proteomes" id="UP000195570"/>
    </source>
</evidence>
<organism evidence="2 3">
    <name type="scientific">Trypanosoma equiperdum</name>
    <dbReference type="NCBI Taxonomy" id="5694"/>
    <lineage>
        <taxon>Eukaryota</taxon>
        <taxon>Discoba</taxon>
        <taxon>Euglenozoa</taxon>
        <taxon>Kinetoplastea</taxon>
        <taxon>Metakinetoplastina</taxon>
        <taxon>Trypanosomatida</taxon>
        <taxon>Trypanosomatidae</taxon>
        <taxon>Trypanosoma</taxon>
    </lineage>
</organism>
<dbReference type="SUPFAM" id="SSF101601">
    <property type="entry name" value="Smp-1-like"/>
    <property type="match status" value="4"/>
</dbReference>
<dbReference type="Gene3D" id="2.60.40.1180">
    <property type="entry name" value="Golgi alpha-mannosidase II"/>
    <property type="match status" value="4"/>
</dbReference>
<dbReference type="AlphaFoldDB" id="A0A1G4IJP4"/>
<feature type="domain" description="DUF1935" evidence="1">
    <location>
        <begin position="124"/>
        <end position="233"/>
    </location>
</feature>
<feature type="domain" description="DUF1935" evidence="1">
    <location>
        <begin position="12"/>
        <end position="113"/>
    </location>
</feature>
<keyword evidence="3" id="KW-1185">Reference proteome</keyword>
<dbReference type="GeneID" id="92378080"/>
<reference evidence="2" key="1">
    <citation type="submission" date="2016-09" db="EMBL/GenBank/DDBJ databases">
        <authorList>
            <person name="Hebert L."/>
            <person name="Moumen B."/>
        </authorList>
    </citation>
    <scope>NUCLEOTIDE SEQUENCE [LARGE SCALE GENOMIC DNA]</scope>
    <source>
        <strain evidence="2">OVI</strain>
    </source>
</reference>
<dbReference type="RefSeq" id="XP_067083042.1">
    <property type="nucleotide sequence ID" value="XM_067226941.1"/>
</dbReference>
<gene>
    <name evidence="2" type="ORF">TEOVI_000414000</name>
</gene>
<dbReference type="Pfam" id="PF09149">
    <property type="entry name" value="DUF1935"/>
    <property type="match status" value="4"/>
</dbReference>
<dbReference type="InterPro" id="IPR013780">
    <property type="entry name" value="Glyco_hydro_b"/>
</dbReference>
<dbReference type="Proteomes" id="UP000195570">
    <property type="component" value="Unassembled WGS sequence"/>
</dbReference>
<accession>A0A1G4IJP4</accession>
<dbReference type="EMBL" id="CZPT02001883">
    <property type="protein sequence ID" value="SCU72563.1"/>
    <property type="molecule type" value="Genomic_DNA"/>
</dbReference>
<protein>
    <recommendedName>
        <fullName evidence="1">DUF1935 domain-containing protein</fullName>
    </recommendedName>
</protein>
<comment type="caution">
    <text evidence="2">The sequence shown here is derived from an EMBL/GenBank/DDBJ whole genome shotgun (WGS) entry which is preliminary data.</text>
</comment>
<evidence type="ECO:0000313" key="2">
    <source>
        <dbReference type="EMBL" id="SCU72563.1"/>
    </source>
</evidence>
<evidence type="ECO:0000259" key="1">
    <source>
        <dbReference type="Pfam" id="PF09149"/>
    </source>
</evidence>
<dbReference type="InterPro" id="IPR036310">
    <property type="entry name" value="Smp-1-like_sf"/>
</dbReference>
<dbReference type="PANTHER" id="PTHR47047">
    <property type="entry name" value="PUTATIVE-RELATED-RELATED"/>
    <property type="match status" value="1"/>
</dbReference>
<name>A0A1G4IJP4_TRYEQ</name>
<feature type="domain" description="DUF1935" evidence="1">
    <location>
        <begin position="372"/>
        <end position="479"/>
    </location>
</feature>
<dbReference type="InterPro" id="IPR015232">
    <property type="entry name" value="DUF1935"/>
</dbReference>